<feature type="domain" description="DUF7781" evidence="1">
    <location>
        <begin position="30"/>
        <end position="199"/>
    </location>
</feature>
<gene>
    <name evidence="2" type="ORF">CYMTET_45540</name>
</gene>
<evidence type="ECO:0000313" key="3">
    <source>
        <dbReference type="Proteomes" id="UP001190700"/>
    </source>
</evidence>
<dbReference type="PANTHER" id="PTHR35710">
    <property type="entry name" value="OBP3-RESPONSIVE PROTEIN 4 (ORG4)"/>
    <property type="match status" value="1"/>
</dbReference>
<keyword evidence="3" id="KW-1185">Reference proteome</keyword>
<proteinExistence type="predicted"/>
<dbReference type="InterPro" id="IPR056683">
    <property type="entry name" value="DUF7781"/>
</dbReference>
<dbReference type="PANTHER" id="PTHR35710:SF1">
    <property type="entry name" value="OBP3-RESPONSIVE PROTEIN 4 (ORG4)"/>
    <property type="match status" value="1"/>
</dbReference>
<protein>
    <recommendedName>
        <fullName evidence="1">DUF7781 domain-containing protein</fullName>
    </recommendedName>
</protein>
<reference evidence="2 3" key="1">
    <citation type="journal article" date="2015" name="Genome Biol. Evol.">
        <title>Comparative Genomics of a Bacterivorous Green Alga Reveals Evolutionary Causalities and Consequences of Phago-Mixotrophic Mode of Nutrition.</title>
        <authorList>
            <person name="Burns J.A."/>
            <person name="Paasch A."/>
            <person name="Narechania A."/>
            <person name="Kim E."/>
        </authorList>
    </citation>
    <scope>NUCLEOTIDE SEQUENCE [LARGE SCALE GENOMIC DNA]</scope>
    <source>
        <strain evidence="2 3">PLY_AMNH</strain>
    </source>
</reference>
<dbReference type="Proteomes" id="UP001190700">
    <property type="component" value="Unassembled WGS sequence"/>
</dbReference>
<organism evidence="2 3">
    <name type="scientific">Cymbomonas tetramitiformis</name>
    <dbReference type="NCBI Taxonomy" id="36881"/>
    <lineage>
        <taxon>Eukaryota</taxon>
        <taxon>Viridiplantae</taxon>
        <taxon>Chlorophyta</taxon>
        <taxon>Pyramimonadophyceae</taxon>
        <taxon>Pyramimonadales</taxon>
        <taxon>Pyramimonadaceae</taxon>
        <taxon>Cymbomonas</taxon>
    </lineage>
</organism>
<evidence type="ECO:0000313" key="2">
    <source>
        <dbReference type="EMBL" id="KAK3244868.1"/>
    </source>
</evidence>
<evidence type="ECO:0000259" key="1">
    <source>
        <dbReference type="Pfam" id="PF25003"/>
    </source>
</evidence>
<name>A0AAE0EY79_9CHLO</name>
<comment type="caution">
    <text evidence="2">The sequence shown here is derived from an EMBL/GenBank/DDBJ whole genome shotgun (WGS) entry which is preliminary data.</text>
</comment>
<dbReference type="Pfam" id="PF25003">
    <property type="entry name" value="DUF7781"/>
    <property type="match status" value="1"/>
</dbReference>
<dbReference type="AlphaFoldDB" id="A0AAE0EY79"/>
<sequence length="201" mass="22993">MEEDPHEGRVGILGHLRRLPESLENLVNDNLDDNFKLEFRPEYRLKFRKQLENATVGANFSSNIKGIQLMAKPGVKAHRYAKCVKKVVVTPQAGGAVRVYSKMLPIAFMRFQFIAGYDLADNSFAIRYKLKTAIPEGLPLKNEVKHKFDRLSTDIGLRWDYQYFGPQMEGVFGNADEHSDYELDIGQYNVSVVRLQAAVRR</sequence>
<accession>A0AAE0EY79</accession>
<dbReference type="EMBL" id="LGRX02031289">
    <property type="protein sequence ID" value="KAK3244868.1"/>
    <property type="molecule type" value="Genomic_DNA"/>
</dbReference>